<dbReference type="Pfam" id="PF05726">
    <property type="entry name" value="Pirin_C"/>
    <property type="match status" value="1"/>
</dbReference>
<dbReference type="EMBL" id="JAEHJZ010000060">
    <property type="protein sequence ID" value="MBJ7882923.1"/>
    <property type="molecule type" value="Genomic_DNA"/>
</dbReference>
<dbReference type="InterPro" id="IPR008778">
    <property type="entry name" value="Pirin_C_dom"/>
</dbReference>
<dbReference type="AlphaFoldDB" id="A0A934KYQ3"/>
<feature type="domain" description="Pirin C-terminal" evidence="1">
    <location>
        <begin position="8"/>
        <end position="70"/>
    </location>
</feature>
<dbReference type="InterPro" id="IPR011051">
    <property type="entry name" value="RmlC_Cupin_sf"/>
</dbReference>
<proteinExistence type="predicted"/>
<reference evidence="2 3" key="1">
    <citation type="submission" date="2020-09" db="EMBL/GenBank/DDBJ databases">
        <title>Draft genome of Gelidibacter salicanalis PAMC21136.</title>
        <authorList>
            <person name="Park H."/>
        </authorList>
    </citation>
    <scope>NUCLEOTIDE SEQUENCE [LARGE SCALE GENOMIC DNA]</scope>
    <source>
        <strain evidence="2 3">PAMC21136</strain>
    </source>
</reference>
<feature type="non-terminal residue" evidence="2">
    <location>
        <position position="1"/>
    </location>
</feature>
<gene>
    <name evidence="2" type="ORF">JEM65_20000</name>
</gene>
<comment type="caution">
    <text evidence="2">The sequence shown here is derived from an EMBL/GenBank/DDBJ whole genome shotgun (WGS) entry which is preliminary data.</text>
</comment>
<dbReference type="Proteomes" id="UP000662373">
    <property type="component" value="Unassembled WGS sequence"/>
</dbReference>
<dbReference type="SUPFAM" id="SSF51182">
    <property type="entry name" value="RmlC-like cupins"/>
    <property type="match status" value="1"/>
</dbReference>
<keyword evidence="3" id="KW-1185">Reference proteome</keyword>
<evidence type="ECO:0000313" key="2">
    <source>
        <dbReference type="EMBL" id="MBJ7882923.1"/>
    </source>
</evidence>
<sequence length="93" mass="10807">SINADGYNYGPKQILVAKDSTLCSFEMEPETTVYIFGGIPFEEERYIHWNFVNSDRDVIEKAKKDWEAQNLEAFPKVVGDEHDYVPLPKPRRL</sequence>
<name>A0A934KYQ3_9FLAO</name>
<organism evidence="2 3">
    <name type="scientific">Gelidibacter salicanalis</name>
    <dbReference type="NCBI Taxonomy" id="291193"/>
    <lineage>
        <taxon>Bacteria</taxon>
        <taxon>Pseudomonadati</taxon>
        <taxon>Bacteroidota</taxon>
        <taxon>Flavobacteriia</taxon>
        <taxon>Flavobacteriales</taxon>
        <taxon>Flavobacteriaceae</taxon>
        <taxon>Gelidibacter</taxon>
    </lineage>
</organism>
<evidence type="ECO:0000259" key="1">
    <source>
        <dbReference type="Pfam" id="PF05726"/>
    </source>
</evidence>
<accession>A0A934KYQ3</accession>
<dbReference type="RefSeq" id="WP_306465101.1">
    <property type="nucleotide sequence ID" value="NZ_JAEHJZ010000060.1"/>
</dbReference>
<evidence type="ECO:0000313" key="3">
    <source>
        <dbReference type="Proteomes" id="UP000662373"/>
    </source>
</evidence>
<protein>
    <submittedName>
        <fullName evidence="2">Pirin family protein</fullName>
    </submittedName>
</protein>